<dbReference type="InterPro" id="IPR036397">
    <property type="entry name" value="RNaseH_sf"/>
</dbReference>
<name>A0A4Y2BDV0_ARAVE</name>
<evidence type="ECO:0008006" key="3">
    <source>
        <dbReference type="Google" id="ProtNLM"/>
    </source>
</evidence>
<dbReference type="OrthoDB" id="6753549at2759"/>
<evidence type="ECO:0000313" key="1">
    <source>
        <dbReference type="EMBL" id="GBL89476.1"/>
    </source>
</evidence>
<dbReference type="EMBL" id="BGPR01000065">
    <property type="protein sequence ID" value="GBL89476.1"/>
    <property type="molecule type" value="Genomic_DNA"/>
</dbReference>
<dbReference type="PANTHER" id="PTHR46060">
    <property type="entry name" value="MARINER MOS1 TRANSPOSASE-LIKE PROTEIN"/>
    <property type="match status" value="1"/>
</dbReference>
<reference evidence="1 2" key="1">
    <citation type="journal article" date="2019" name="Sci. Rep.">
        <title>Orb-weaving spider Araneus ventricosus genome elucidates the spidroin gene catalogue.</title>
        <authorList>
            <person name="Kono N."/>
            <person name="Nakamura H."/>
            <person name="Ohtoshi R."/>
            <person name="Moran D.A.P."/>
            <person name="Shinohara A."/>
            <person name="Yoshida Y."/>
            <person name="Fujiwara M."/>
            <person name="Mori M."/>
            <person name="Tomita M."/>
            <person name="Arakawa K."/>
        </authorList>
    </citation>
    <scope>NUCLEOTIDE SEQUENCE [LARGE SCALE GENOMIC DNA]</scope>
</reference>
<dbReference type="Proteomes" id="UP000499080">
    <property type="component" value="Unassembled WGS sequence"/>
</dbReference>
<dbReference type="InterPro" id="IPR052709">
    <property type="entry name" value="Transposase-MT_Hybrid"/>
</dbReference>
<dbReference type="GO" id="GO:0003676">
    <property type="term" value="F:nucleic acid binding"/>
    <property type="evidence" value="ECO:0007669"/>
    <property type="project" value="InterPro"/>
</dbReference>
<dbReference type="PANTHER" id="PTHR46060:SF1">
    <property type="entry name" value="MARINER MOS1 TRANSPOSASE-LIKE PROTEIN"/>
    <property type="match status" value="1"/>
</dbReference>
<keyword evidence="2" id="KW-1185">Reference proteome</keyword>
<comment type="caution">
    <text evidence="1">The sequence shown here is derived from an EMBL/GenBank/DDBJ whole genome shotgun (WGS) entry which is preliminary data.</text>
</comment>
<accession>A0A4Y2BDV0</accession>
<sequence>MATVIEEQRSVVCFLWAKGIPAKDIHKEMLSVSSEIVCPLRRPIVTLYRNFRMEFDKKSLSLLTRGILFHHDNARHHTARLTEKKTDEFWWQLLQHPHYSPKLVARFITCLVRLNRKRFATDADAEREVQKWLRQQSKDY</sequence>
<organism evidence="1 2">
    <name type="scientific">Araneus ventricosus</name>
    <name type="common">Orbweaver spider</name>
    <name type="synonym">Epeira ventricosa</name>
    <dbReference type="NCBI Taxonomy" id="182803"/>
    <lineage>
        <taxon>Eukaryota</taxon>
        <taxon>Metazoa</taxon>
        <taxon>Ecdysozoa</taxon>
        <taxon>Arthropoda</taxon>
        <taxon>Chelicerata</taxon>
        <taxon>Arachnida</taxon>
        <taxon>Araneae</taxon>
        <taxon>Araneomorphae</taxon>
        <taxon>Entelegynae</taxon>
        <taxon>Araneoidea</taxon>
        <taxon>Araneidae</taxon>
        <taxon>Araneus</taxon>
    </lineage>
</organism>
<evidence type="ECO:0000313" key="2">
    <source>
        <dbReference type="Proteomes" id="UP000499080"/>
    </source>
</evidence>
<protein>
    <recommendedName>
        <fullName evidence="3">Histone-lysine N-methyltransferase SETMAR</fullName>
    </recommendedName>
</protein>
<dbReference type="Gene3D" id="3.30.420.10">
    <property type="entry name" value="Ribonuclease H-like superfamily/Ribonuclease H"/>
    <property type="match status" value="1"/>
</dbReference>
<gene>
    <name evidence="1" type="ORF">AVEN_87821_1</name>
</gene>
<proteinExistence type="predicted"/>
<dbReference type="AlphaFoldDB" id="A0A4Y2BDV0"/>